<feature type="binding site" evidence="2">
    <location>
        <position position="75"/>
    </location>
    <ligand>
        <name>Mg(2+)</name>
        <dbReference type="ChEBI" id="CHEBI:18420"/>
        <label>4</label>
    </ligand>
</feature>
<dbReference type="Pfam" id="PF00586">
    <property type="entry name" value="AIRS"/>
    <property type="match status" value="1"/>
</dbReference>
<dbReference type="OrthoDB" id="9802811at2"/>
<evidence type="ECO:0000313" key="5">
    <source>
        <dbReference type="EMBL" id="RRQ23014.1"/>
    </source>
</evidence>
<comment type="caution">
    <text evidence="5">The sequence shown here is derived from an EMBL/GenBank/DDBJ whole genome shotgun (WGS) entry which is preliminary data.</text>
</comment>
<evidence type="ECO:0000256" key="2">
    <source>
        <dbReference type="HAMAP-Rule" id="MF_02128"/>
    </source>
</evidence>
<dbReference type="AlphaFoldDB" id="A0A426QMM5"/>
<feature type="binding site" evidence="2">
    <location>
        <position position="211"/>
    </location>
    <ligand>
        <name>ATP</name>
        <dbReference type="ChEBI" id="CHEBI:30616"/>
    </ligand>
</feature>
<comment type="caution">
    <text evidence="2">Lacks conserved residue(s) required for the propagation of feature annotation.</text>
</comment>
<feature type="domain" description="PurM-like N-terminal" evidence="3">
    <location>
        <begin position="28"/>
        <end position="138"/>
    </location>
</feature>
<dbReference type="SUPFAM" id="SSF56042">
    <property type="entry name" value="PurM C-terminal domain-like"/>
    <property type="match status" value="1"/>
</dbReference>
<dbReference type="InterPro" id="IPR010918">
    <property type="entry name" value="PurM-like_C_dom"/>
</dbReference>
<feature type="binding site" evidence="2">
    <location>
        <position position="75"/>
    </location>
    <ligand>
        <name>Mg(2+)</name>
        <dbReference type="ChEBI" id="CHEBI:18420"/>
        <label>2</label>
    </ligand>
</feature>
<feature type="binding site" evidence="2">
    <location>
        <position position="30"/>
    </location>
    <ligand>
        <name>Mg(2+)</name>
        <dbReference type="ChEBI" id="CHEBI:18420"/>
        <label>4</label>
    </ligand>
</feature>
<protein>
    <recommendedName>
        <fullName evidence="2">Thiamine-monophosphate kinase</fullName>
        <shortName evidence="2">TMP kinase</shortName>
        <shortName evidence="2">Thiamine-phosphate kinase</shortName>
        <ecNumber evidence="2">2.7.4.16</ecNumber>
    </recommendedName>
</protein>
<accession>A0A426QMM5</accession>
<feature type="binding site" evidence="2">
    <location>
        <position position="209"/>
    </location>
    <ligand>
        <name>Mg(2+)</name>
        <dbReference type="ChEBI" id="CHEBI:18420"/>
        <label>3</label>
    </ligand>
</feature>
<dbReference type="RefSeq" id="WP_125180343.1">
    <property type="nucleotide sequence ID" value="NZ_QZMU01000001.1"/>
</dbReference>
<proteinExistence type="inferred from homology"/>
<gene>
    <name evidence="2 5" type="primary">thiL</name>
    <name evidence="5" type="ORF">D6C00_03560</name>
</gene>
<dbReference type="InterPro" id="IPR006283">
    <property type="entry name" value="ThiL-like"/>
</dbReference>
<evidence type="ECO:0000313" key="6">
    <source>
        <dbReference type="Proteomes" id="UP000287798"/>
    </source>
</evidence>
<dbReference type="CDD" id="cd02194">
    <property type="entry name" value="ThiL"/>
    <property type="match status" value="1"/>
</dbReference>
<keyword evidence="2 5" id="KW-0808">Transferase</keyword>
<keyword evidence="2" id="KW-0067">ATP-binding</keyword>
<dbReference type="EMBL" id="QZMU01000001">
    <property type="protein sequence ID" value="RRQ23014.1"/>
    <property type="molecule type" value="Genomic_DNA"/>
</dbReference>
<keyword evidence="6" id="KW-1185">Reference proteome</keyword>
<dbReference type="GO" id="GO:0009228">
    <property type="term" value="P:thiamine biosynthetic process"/>
    <property type="evidence" value="ECO:0007669"/>
    <property type="project" value="UniProtKB-KW"/>
</dbReference>
<dbReference type="NCBIfam" id="TIGR01379">
    <property type="entry name" value="thiL"/>
    <property type="match status" value="1"/>
</dbReference>
<reference evidence="5 6" key="1">
    <citation type="journal article" date="2010" name="Int. J. Syst. Evol. Microbiol.">
        <title>Thiohalobacter thiocyanaticus gen. nov., sp. nov., a moderately halophilic, sulfur-oxidizing gammaproteobacterium from hypersaline lakes, that utilizes thiocyanate.</title>
        <authorList>
            <person name="Sorokin D.Y."/>
            <person name="Kovaleva O.L."/>
            <person name="Tourova T.P."/>
            <person name="Muyzer G."/>
        </authorList>
    </citation>
    <scope>NUCLEOTIDE SEQUENCE [LARGE SCALE GENOMIC DNA]</scope>
    <source>
        <strain evidence="5 6">Hrh1</strain>
    </source>
</reference>
<dbReference type="SUPFAM" id="SSF55326">
    <property type="entry name" value="PurM N-terminal domain-like"/>
    <property type="match status" value="1"/>
</dbReference>
<feature type="domain" description="PurM-like C-terminal" evidence="4">
    <location>
        <begin position="150"/>
        <end position="303"/>
    </location>
</feature>
<keyword evidence="2" id="KW-0479">Metal-binding</keyword>
<keyword evidence="2" id="KW-0460">Magnesium</keyword>
<comment type="catalytic activity">
    <reaction evidence="2">
        <text>thiamine phosphate + ATP = thiamine diphosphate + ADP</text>
        <dbReference type="Rhea" id="RHEA:15913"/>
        <dbReference type="ChEBI" id="CHEBI:30616"/>
        <dbReference type="ChEBI" id="CHEBI:37575"/>
        <dbReference type="ChEBI" id="CHEBI:58937"/>
        <dbReference type="ChEBI" id="CHEBI:456216"/>
        <dbReference type="EC" id="2.7.4.16"/>
    </reaction>
</comment>
<dbReference type="GO" id="GO:0009229">
    <property type="term" value="P:thiamine diphosphate biosynthetic process"/>
    <property type="evidence" value="ECO:0007669"/>
    <property type="project" value="UniProtKB-UniRule"/>
</dbReference>
<dbReference type="Pfam" id="PF02769">
    <property type="entry name" value="AIRS_C"/>
    <property type="match status" value="1"/>
</dbReference>
<keyword evidence="1 2" id="KW-0784">Thiamine biosynthesis</keyword>
<feature type="binding site" evidence="2">
    <location>
        <position position="30"/>
    </location>
    <ligand>
        <name>Mg(2+)</name>
        <dbReference type="ChEBI" id="CHEBI:18420"/>
        <label>3</label>
    </ligand>
</feature>
<organism evidence="5 6">
    <name type="scientific">Thiohalobacter thiocyanaticus</name>
    <dbReference type="NCBI Taxonomy" id="585455"/>
    <lineage>
        <taxon>Bacteria</taxon>
        <taxon>Pseudomonadati</taxon>
        <taxon>Pseudomonadota</taxon>
        <taxon>Gammaproteobacteria</taxon>
        <taxon>Thiohalobacterales</taxon>
        <taxon>Thiohalobacteraceae</taxon>
        <taxon>Thiohalobacter</taxon>
    </lineage>
</organism>
<keyword evidence="2" id="KW-0547">Nucleotide-binding</keyword>
<dbReference type="UniPathway" id="UPA00060">
    <property type="reaction ID" value="UER00142"/>
</dbReference>
<dbReference type="Gene3D" id="3.30.1330.10">
    <property type="entry name" value="PurM-like, N-terminal domain"/>
    <property type="match status" value="1"/>
</dbReference>
<dbReference type="InterPro" id="IPR016188">
    <property type="entry name" value="PurM-like_N"/>
</dbReference>
<feature type="binding site" evidence="2">
    <location>
        <position position="262"/>
    </location>
    <ligand>
        <name>substrate</name>
    </ligand>
</feature>
<evidence type="ECO:0000256" key="1">
    <source>
        <dbReference type="ARBA" id="ARBA00022977"/>
    </source>
</evidence>
<feature type="binding site" evidence="2">
    <location>
        <position position="122"/>
    </location>
    <ligand>
        <name>Mg(2+)</name>
        <dbReference type="ChEBI" id="CHEBI:18420"/>
        <label>1</label>
    </ligand>
</feature>
<evidence type="ECO:0000259" key="4">
    <source>
        <dbReference type="Pfam" id="PF02769"/>
    </source>
</evidence>
<dbReference type="Proteomes" id="UP000287798">
    <property type="component" value="Unassembled WGS sequence"/>
</dbReference>
<feature type="binding site" evidence="2">
    <location>
        <position position="75"/>
    </location>
    <ligand>
        <name>Mg(2+)</name>
        <dbReference type="ChEBI" id="CHEBI:18420"/>
        <label>3</label>
    </ligand>
</feature>
<feature type="binding site" evidence="2">
    <location>
        <begin position="121"/>
        <end position="122"/>
    </location>
    <ligand>
        <name>ATP</name>
        <dbReference type="ChEBI" id="CHEBI:30616"/>
    </ligand>
</feature>
<name>A0A426QMM5_9GAMM</name>
<evidence type="ECO:0000259" key="3">
    <source>
        <dbReference type="Pfam" id="PF00586"/>
    </source>
</evidence>
<comment type="function">
    <text evidence="2">Catalyzes the ATP-dependent phosphorylation of thiamine-monophosphate (TMP) to form thiamine-pyrophosphate (TPP), the active form of vitamin B1.</text>
</comment>
<dbReference type="InterPro" id="IPR036676">
    <property type="entry name" value="PurM-like_C_sf"/>
</dbReference>
<comment type="miscellaneous">
    <text evidence="2">Reaction mechanism of ThiL seems to utilize a direct, inline transfer of the gamma-phosphate of ATP to TMP rather than a phosphorylated enzyme intermediate.</text>
</comment>
<feature type="binding site" evidence="2">
    <location>
        <position position="47"/>
    </location>
    <ligand>
        <name>Mg(2+)</name>
        <dbReference type="ChEBI" id="CHEBI:18420"/>
        <label>1</label>
    </ligand>
</feature>
<dbReference type="HAMAP" id="MF_02128">
    <property type="entry name" value="TMP_kinase"/>
    <property type="match status" value="1"/>
</dbReference>
<dbReference type="GO" id="GO:0000287">
    <property type="term" value="F:magnesium ion binding"/>
    <property type="evidence" value="ECO:0007669"/>
    <property type="project" value="UniProtKB-UniRule"/>
</dbReference>
<dbReference type="PANTHER" id="PTHR30270">
    <property type="entry name" value="THIAMINE-MONOPHOSPHATE KINASE"/>
    <property type="match status" value="1"/>
</dbReference>
<feature type="binding site" evidence="2">
    <location>
        <position position="46"/>
    </location>
    <ligand>
        <name>Mg(2+)</name>
        <dbReference type="ChEBI" id="CHEBI:18420"/>
        <label>1</label>
    </ligand>
</feature>
<feature type="binding site" evidence="2">
    <location>
        <position position="47"/>
    </location>
    <ligand>
        <name>Mg(2+)</name>
        <dbReference type="ChEBI" id="CHEBI:18420"/>
        <label>2</label>
    </ligand>
</feature>
<dbReference type="EC" id="2.7.4.16" evidence="2"/>
<feature type="binding site" evidence="2">
    <location>
        <position position="318"/>
    </location>
    <ligand>
        <name>substrate</name>
    </ligand>
</feature>
<comment type="similarity">
    <text evidence="2">Belongs to the thiamine-monophosphate kinase family.</text>
</comment>
<sequence length="323" mass="33184">MPLNEFDLIARYFAGLTPARDDIRLGIGDDAAVVSVPPGHDLVIATDTLVAGVHFPPDTDPVAIGHKALAVNLSDLAAMGADPAWALLALTLPEADAAWLAAFAEGFGRLASESGIALIGGDTTRGPLTVTVTVHGRVPEGQALTRNGARPGDAIYVSGGLGAAAAALALREADADPDALQASRLRLDYPEPRLALGRALRGLASAAIDISDGLLADLGHLCQASGVGAEIDVDAVPRHPALTQLVRGDDTTWYDWPLAGGDDYELCFTVPDAAQSRIAAVAESTGIALTRIGEITPGEGLECRHADGSAFRPGAGGYQHFGP</sequence>
<dbReference type="Gene3D" id="3.90.650.10">
    <property type="entry name" value="PurM-like C-terminal domain"/>
    <property type="match status" value="1"/>
</dbReference>
<comment type="pathway">
    <text evidence="2">Cofactor biosynthesis; thiamine diphosphate biosynthesis; thiamine diphosphate from thiamine phosphate: step 1/1.</text>
</comment>
<feature type="binding site" evidence="2">
    <location>
        <position position="146"/>
    </location>
    <ligand>
        <name>ATP</name>
        <dbReference type="ChEBI" id="CHEBI:30616"/>
    </ligand>
</feature>
<feature type="binding site" evidence="2">
    <location>
        <position position="212"/>
    </location>
    <ligand>
        <name>Mg(2+)</name>
        <dbReference type="ChEBI" id="CHEBI:18420"/>
        <label>5</label>
    </ligand>
</feature>
<dbReference type="InterPro" id="IPR036921">
    <property type="entry name" value="PurM-like_N_sf"/>
</dbReference>
<feature type="binding site" evidence="2">
    <location>
        <position position="54"/>
    </location>
    <ligand>
        <name>substrate</name>
    </ligand>
</feature>
<dbReference type="PANTHER" id="PTHR30270:SF0">
    <property type="entry name" value="THIAMINE-MONOPHOSPHATE KINASE"/>
    <property type="match status" value="1"/>
</dbReference>
<dbReference type="PIRSF" id="PIRSF005303">
    <property type="entry name" value="Thiam_monoph_kin"/>
    <property type="match status" value="1"/>
</dbReference>
<dbReference type="GO" id="GO:0005524">
    <property type="term" value="F:ATP binding"/>
    <property type="evidence" value="ECO:0007669"/>
    <property type="project" value="UniProtKB-UniRule"/>
</dbReference>
<keyword evidence="2 5" id="KW-0418">Kinase</keyword>
<dbReference type="GO" id="GO:0009030">
    <property type="term" value="F:thiamine-phosphate kinase activity"/>
    <property type="evidence" value="ECO:0007669"/>
    <property type="project" value="UniProtKB-UniRule"/>
</dbReference>